<evidence type="ECO:0000313" key="3">
    <source>
        <dbReference type="Proteomes" id="UP001254165"/>
    </source>
</evidence>
<comment type="caution">
    <text evidence="2">The sequence shown here is derived from an EMBL/GenBank/DDBJ whole genome shotgun (WGS) entry which is preliminary data.</text>
</comment>
<evidence type="ECO:0000256" key="1">
    <source>
        <dbReference type="SAM" id="MobiDB-lite"/>
    </source>
</evidence>
<dbReference type="Proteomes" id="UP001254165">
    <property type="component" value="Unassembled WGS sequence"/>
</dbReference>
<evidence type="ECO:0008006" key="4">
    <source>
        <dbReference type="Google" id="ProtNLM"/>
    </source>
</evidence>
<dbReference type="EMBL" id="JAUHMF010000002">
    <property type="protein sequence ID" value="MDT8898367.1"/>
    <property type="molecule type" value="Genomic_DNA"/>
</dbReference>
<sequence length="471" mass="52345">MPPSSSAPRSTWWERLRRRPTLAQHQALTTPAEWRDPWEGPLLTTRDRGLPDRRTSLEQALEAWRVNPLARRIVELTTQYVVGGGIAVSCPHASTARFLRAFWEHPLNRMAVRVMEWCDELTRSGNLFILLSTDAAGMSYVRAVPASEIAEIRARPNDLDQPLAFWPRSGAEGAPPLTPWPAYDALSDAPHRGGGFAPAMLHYAINRPVGSQWGESDLAPLLRWLSRYSNWLEDRARLNRYRTAFLYVVRARFGSEGERLTRQQRLNATPPPPGSILVTDESETWEVLAPKLEADEAGQDGLALKKMIAAGAGLPLHFLAEPESATRTTAEAAGGPTYRRFEQRQRFFLWLLGDVLRAVVRRRAQVDRALPPRQRVDAEAEITLHGADLSARDNVALALAANHILAVLGELRDRALIDDAEVLRLAYRFCGETADIADLLARGRAAGPTATPFRRPPTPSGKVDLLSGDPK</sequence>
<gene>
    <name evidence="2" type="ORF">QYE77_08820</name>
</gene>
<accession>A0ABU3NQN4</accession>
<feature type="region of interest" description="Disordered" evidence="1">
    <location>
        <begin position="447"/>
        <end position="471"/>
    </location>
</feature>
<protein>
    <recommendedName>
        <fullName evidence="4">Phage portal protein</fullName>
    </recommendedName>
</protein>
<evidence type="ECO:0000313" key="2">
    <source>
        <dbReference type="EMBL" id="MDT8898367.1"/>
    </source>
</evidence>
<keyword evidence="3" id="KW-1185">Reference proteome</keyword>
<dbReference type="RefSeq" id="WP_315625026.1">
    <property type="nucleotide sequence ID" value="NZ_JAUHMF010000002.1"/>
</dbReference>
<name>A0ABU3NQN4_9CHLR</name>
<reference evidence="2 3" key="1">
    <citation type="submission" date="2023-07" db="EMBL/GenBank/DDBJ databases">
        <title>Novel species of Thermanaerothrix with wide hydrolytic capabilities.</title>
        <authorList>
            <person name="Zayulina K.S."/>
            <person name="Podosokorskaya O.A."/>
            <person name="Elcheninov A.G."/>
        </authorList>
    </citation>
    <scope>NUCLEOTIDE SEQUENCE [LARGE SCALE GENOMIC DNA]</scope>
    <source>
        <strain evidence="2 3">4228-RoL</strain>
    </source>
</reference>
<proteinExistence type="predicted"/>
<organism evidence="2 3">
    <name type="scientific">Thermanaerothrix solaris</name>
    <dbReference type="NCBI Taxonomy" id="3058434"/>
    <lineage>
        <taxon>Bacteria</taxon>
        <taxon>Bacillati</taxon>
        <taxon>Chloroflexota</taxon>
        <taxon>Anaerolineae</taxon>
        <taxon>Anaerolineales</taxon>
        <taxon>Anaerolineaceae</taxon>
        <taxon>Thermanaerothrix</taxon>
    </lineage>
</organism>